<dbReference type="Pfam" id="PF15432">
    <property type="entry name" value="Sec-ASP3"/>
    <property type="match status" value="1"/>
</dbReference>
<dbReference type="AlphaFoldDB" id="A0A2V1MXH2"/>
<name>A0A2V1MXH2_9LACO</name>
<comment type="caution">
    <text evidence="1">The sequence shown here is derived from an EMBL/GenBank/DDBJ whole genome shotgun (WGS) entry which is preliminary data.</text>
</comment>
<organism evidence="1 2">
    <name type="scientific">Levilactobacillus bambusae</name>
    <dbReference type="NCBI Taxonomy" id="2024736"/>
    <lineage>
        <taxon>Bacteria</taxon>
        <taxon>Bacillati</taxon>
        <taxon>Bacillota</taxon>
        <taxon>Bacilli</taxon>
        <taxon>Lactobacillales</taxon>
        <taxon>Lactobacillaceae</taxon>
        <taxon>Levilactobacillus</taxon>
    </lineage>
</organism>
<dbReference type="EMBL" id="QCXQ01000003">
    <property type="protein sequence ID" value="PWF99708.1"/>
    <property type="molecule type" value="Genomic_DNA"/>
</dbReference>
<proteinExistence type="predicted"/>
<dbReference type="RefSeq" id="WP_109250563.1">
    <property type="nucleotide sequence ID" value="NZ_QCXQ01000003.1"/>
</dbReference>
<sequence length="281" mass="32106">MHDLVILTWPRELNMTNNFGAIVDYRLSGQVDYSAPMLPPGLALHSWESKPFFPANRQSPSLPILRHNQQYHFQFIGSVTPHDGIYFQITYTDHLGDRESVDTFKGVEGNFTLPKKAADYTIGLMNIDHEKLVFQGLVINAVEPANDVDFFCNMAQRIYLVAPKKINRSGYQIIFQKQQRNGVMLAMKVKVPTYYITVDDYLDDSTSLYQKVSLVIGDIRKRLPGRPIQELLQQVEMSHLPVEVSPTTLQQRLIEDNPKSRQNLLKPVSLQTIDQEGVSEE</sequence>
<dbReference type="InterPro" id="IPR022259">
    <property type="entry name" value="Acessory_Sec_prot_Asp3"/>
</dbReference>
<dbReference type="NCBIfam" id="TIGR03711">
    <property type="entry name" value="acc_sec_asp3"/>
    <property type="match status" value="1"/>
</dbReference>
<dbReference type="Proteomes" id="UP000245080">
    <property type="component" value="Unassembled WGS sequence"/>
</dbReference>
<evidence type="ECO:0000313" key="2">
    <source>
        <dbReference type="Proteomes" id="UP000245080"/>
    </source>
</evidence>
<accession>A0A2V1MXH2</accession>
<dbReference type="GO" id="GO:0015031">
    <property type="term" value="P:protein transport"/>
    <property type="evidence" value="ECO:0007669"/>
    <property type="project" value="InterPro"/>
</dbReference>
<evidence type="ECO:0000313" key="1">
    <source>
        <dbReference type="EMBL" id="PWF99708.1"/>
    </source>
</evidence>
<protein>
    <submittedName>
        <fullName evidence="1">Accessory Sec system protein Asp3</fullName>
    </submittedName>
</protein>
<reference evidence="1 2" key="1">
    <citation type="journal article" date="2018" name="Int. J. Syst. Evol. Microbiol.">
        <title>Lactobacillus bambusae sp. nov., isolated from a traditional fermented Ma-bamboo shoots of Taiwan.</title>
        <authorList>
            <person name="Wang L.-T."/>
        </authorList>
    </citation>
    <scope>NUCLEOTIDE SEQUENCE [LARGE SCALE GENOMIC DNA]</scope>
    <source>
        <strain evidence="1 2">BS-W1</strain>
    </source>
</reference>
<gene>
    <name evidence="1" type="primary">asp3</name>
    <name evidence="1" type="ORF">DCM90_06515</name>
</gene>
<keyword evidence="2" id="KW-1185">Reference proteome</keyword>
<dbReference type="OrthoDB" id="2042927at2"/>